<dbReference type="Proteomes" id="UP000642920">
    <property type="component" value="Unassembled WGS sequence"/>
</dbReference>
<dbReference type="EMBL" id="JAERQG010000001">
    <property type="protein sequence ID" value="MBL0764957.1"/>
    <property type="molecule type" value="Genomic_DNA"/>
</dbReference>
<organism evidence="1 2">
    <name type="scientific">Marivirga atlantica</name>
    <dbReference type="NCBI Taxonomy" id="1548457"/>
    <lineage>
        <taxon>Bacteria</taxon>
        <taxon>Pseudomonadati</taxon>
        <taxon>Bacteroidota</taxon>
        <taxon>Cytophagia</taxon>
        <taxon>Cytophagales</taxon>
        <taxon>Marivirgaceae</taxon>
        <taxon>Marivirga</taxon>
    </lineage>
</organism>
<dbReference type="AlphaFoldDB" id="A0A937DE74"/>
<evidence type="ECO:0000313" key="1">
    <source>
        <dbReference type="EMBL" id="MBL0764957.1"/>
    </source>
</evidence>
<gene>
    <name evidence="1" type="ORF">JKP34_06820</name>
</gene>
<sequence length="220" mass="25617">MTLTEIILGAIGSFISGYLISYFKEKGKNKALLGDIKRLTEEKERIISDYKLDIEKRKYKYESKKEQYFKYFNLIDEFGKSGNDSFYRDFFPIVDTFNKDFLSANGDKERELEVLNNFTSSLNPMLSKSNENLVRLRAETKTIRLIANDKVQGYLDKLDQLYDISFERSADMLRSMGNNIISNNQALIDKQNQDLQSLGSMINEVHEQLVIEIKKELDEI</sequence>
<keyword evidence="2" id="KW-1185">Reference proteome</keyword>
<comment type="caution">
    <text evidence="1">The sequence shown here is derived from an EMBL/GenBank/DDBJ whole genome shotgun (WGS) entry which is preliminary data.</text>
</comment>
<protein>
    <submittedName>
        <fullName evidence="1">Uncharacterized protein</fullName>
    </submittedName>
</protein>
<evidence type="ECO:0000313" key="2">
    <source>
        <dbReference type="Proteomes" id="UP000642920"/>
    </source>
</evidence>
<proteinExistence type="predicted"/>
<reference evidence="1" key="1">
    <citation type="submission" date="2021-01" db="EMBL/GenBank/DDBJ databases">
        <title>Marivirga sp. nov., isolated from intertidal surface sediments.</title>
        <authorList>
            <person name="Zhang M."/>
        </authorList>
    </citation>
    <scope>NUCLEOTIDE SEQUENCE</scope>
    <source>
        <strain evidence="1">SM1354</strain>
    </source>
</reference>
<name>A0A937DE74_9BACT</name>
<accession>A0A937DE74</accession>
<dbReference type="RefSeq" id="WP_201919014.1">
    <property type="nucleotide sequence ID" value="NZ_JAERQG010000001.1"/>
</dbReference>